<feature type="transmembrane region" description="Helical" evidence="1">
    <location>
        <begin position="82"/>
        <end position="104"/>
    </location>
</feature>
<keyword evidence="1" id="KW-1133">Transmembrane helix</keyword>
<reference evidence="2 3" key="1">
    <citation type="journal article" date="2017" name="Int. J. Syst. Evol. Microbiol.">
        <title>Marinicauda algicola sp. nov., isolated from a marine red alga Rhodosorus marinus.</title>
        <authorList>
            <person name="Jeong S.E."/>
            <person name="Jeon S.H."/>
            <person name="Chun B.H."/>
            <person name="Kim D.W."/>
            <person name="Jeon C.O."/>
        </authorList>
    </citation>
    <scope>NUCLEOTIDE SEQUENCE [LARGE SCALE GENOMIC DNA]</scope>
    <source>
        <strain evidence="2 3">JCM 31718</strain>
    </source>
</reference>
<protein>
    <submittedName>
        <fullName evidence="2">Uncharacterized protein</fullName>
    </submittedName>
</protein>
<dbReference type="Proteomes" id="UP000308054">
    <property type="component" value="Unassembled WGS sequence"/>
</dbReference>
<accession>A0A4S2H0I0</accession>
<evidence type="ECO:0000313" key="2">
    <source>
        <dbReference type="EMBL" id="TGY89050.1"/>
    </source>
</evidence>
<gene>
    <name evidence="2" type="ORF">E5163_07940</name>
</gene>
<name>A0A4S2H0I0_9PROT</name>
<comment type="caution">
    <text evidence="2">The sequence shown here is derived from an EMBL/GenBank/DDBJ whole genome shotgun (WGS) entry which is preliminary data.</text>
</comment>
<sequence>MEEYMFSGIAASLGDEAKNIRFVLEYYGLVDKLIPENSLSKDMHRKLAMEQTSEKPDAIGVEITRRFEYWTNRNCGTKIIRIIIVSLLIFSFVLFLLSVFYSFLGIL</sequence>
<keyword evidence="1" id="KW-0812">Transmembrane</keyword>
<evidence type="ECO:0000256" key="1">
    <source>
        <dbReference type="SAM" id="Phobius"/>
    </source>
</evidence>
<keyword evidence="1" id="KW-0472">Membrane</keyword>
<evidence type="ECO:0000313" key="3">
    <source>
        <dbReference type="Proteomes" id="UP000308054"/>
    </source>
</evidence>
<keyword evidence="3" id="KW-1185">Reference proteome</keyword>
<proteinExistence type="predicted"/>
<dbReference type="AlphaFoldDB" id="A0A4S2H0I0"/>
<dbReference type="EMBL" id="SRXW01000002">
    <property type="protein sequence ID" value="TGY89050.1"/>
    <property type="molecule type" value="Genomic_DNA"/>
</dbReference>
<organism evidence="2 3">
    <name type="scientific">Marinicauda algicola</name>
    <dbReference type="NCBI Taxonomy" id="2029849"/>
    <lineage>
        <taxon>Bacteria</taxon>
        <taxon>Pseudomonadati</taxon>
        <taxon>Pseudomonadota</taxon>
        <taxon>Alphaproteobacteria</taxon>
        <taxon>Maricaulales</taxon>
        <taxon>Maricaulaceae</taxon>
        <taxon>Marinicauda</taxon>
    </lineage>
</organism>
<dbReference type="RefSeq" id="WP_135995588.1">
    <property type="nucleotide sequence ID" value="NZ_CP071057.1"/>
</dbReference>